<dbReference type="RefSeq" id="WP_036022993.1">
    <property type="nucleotide sequence ID" value="NZ_FMAE01000023.1"/>
</dbReference>
<feature type="domain" description="Peptidase C14 caspase" evidence="3">
    <location>
        <begin position="1076"/>
        <end position="1319"/>
    </location>
</feature>
<keyword evidence="2" id="KW-0732">Signal</keyword>
<evidence type="ECO:0000256" key="2">
    <source>
        <dbReference type="SAM" id="SignalP"/>
    </source>
</evidence>
<proteinExistence type="predicted"/>
<accession>A0A1C3XI52</accession>
<organism evidence="4 5">
    <name type="scientific">Bradyrhizobium yuanmingense</name>
    <dbReference type="NCBI Taxonomy" id="108015"/>
    <lineage>
        <taxon>Bacteria</taxon>
        <taxon>Pseudomonadati</taxon>
        <taxon>Pseudomonadota</taxon>
        <taxon>Alphaproteobacteria</taxon>
        <taxon>Hyphomicrobiales</taxon>
        <taxon>Nitrobacteraceae</taxon>
        <taxon>Bradyrhizobium</taxon>
    </lineage>
</organism>
<name>A0A1C3XI52_9BRAD</name>
<gene>
    <name evidence="4" type="ORF">GA0061099_10237</name>
</gene>
<evidence type="ECO:0000256" key="1">
    <source>
        <dbReference type="SAM" id="MobiDB-lite"/>
    </source>
</evidence>
<reference evidence="4 5" key="1">
    <citation type="submission" date="2016-08" db="EMBL/GenBank/DDBJ databases">
        <authorList>
            <person name="Seilhamer J.J."/>
        </authorList>
    </citation>
    <scope>NUCLEOTIDE SEQUENCE [LARGE SCALE GENOMIC DNA]</scope>
    <source>
        <strain evidence="4 5">CCBAU 10071</strain>
    </source>
</reference>
<dbReference type="InterPro" id="IPR029030">
    <property type="entry name" value="Caspase-like_dom_sf"/>
</dbReference>
<evidence type="ECO:0000313" key="5">
    <source>
        <dbReference type="Proteomes" id="UP000183174"/>
    </source>
</evidence>
<dbReference type="PROSITE" id="PS00018">
    <property type="entry name" value="EF_HAND_1"/>
    <property type="match status" value="1"/>
</dbReference>
<dbReference type="GO" id="GO:0004197">
    <property type="term" value="F:cysteine-type endopeptidase activity"/>
    <property type="evidence" value="ECO:0007669"/>
    <property type="project" value="InterPro"/>
</dbReference>
<feature type="chain" id="PRO_5008686589" evidence="2">
    <location>
        <begin position="27"/>
        <end position="1322"/>
    </location>
</feature>
<dbReference type="Proteomes" id="UP000183174">
    <property type="component" value="Unassembled WGS sequence"/>
</dbReference>
<dbReference type="EMBL" id="FMAE01000023">
    <property type="protein sequence ID" value="SCB51879.1"/>
    <property type="molecule type" value="Genomic_DNA"/>
</dbReference>
<feature type="region of interest" description="Disordered" evidence="1">
    <location>
        <begin position="478"/>
        <end position="506"/>
    </location>
</feature>
<dbReference type="InterPro" id="IPR018247">
    <property type="entry name" value="EF_Hand_1_Ca_BS"/>
</dbReference>
<protein>
    <submittedName>
        <fullName evidence="4">Caspase domain-containing protein</fullName>
    </submittedName>
</protein>
<dbReference type="InterPro" id="IPR011600">
    <property type="entry name" value="Pept_C14_caspase"/>
</dbReference>
<dbReference type="GO" id="GO:0006508">
    <property type="term" value="P:proteolysis"/>
    <property type="evidence" value="ECO:0007669"/>
    <property type="project" value="InterPro"/>
</dbReference>
<sequence length="1322" mass="144857">MKLSYLVILVFVVAQASLVAINRASAQTSMVKQGTPQAGCTKEISDQAKDADTKIAREIKVSIRKPESLVQFGLFQVEIELPPQIVAKTDGVGVIVGLSENASIEDADEDIVQTRSGAAVGYTFATNTFKDMQRASVQFTTFHSDQVQTPWGNNKVKFSVRVWSGTSVGISWVITGGATSRRSIVECFAQELTPPVHDSIPIVPDPVEQSLANKLCLEEKEILQKLADKVSVTFSVPNVLQVGQAVAVSWRRAERFPISRPTFIVFSLPDESRFEGQEFIALPPSTRGPAAISFKSERVRAFVPLHAIGSEPQGQFKIKPTKAGPFAGEYAVVTKTGCGELVLSRQELPTVFVNGGDPEVVIQNIFEIESPKRSIRSNDGKYRLDVFPESFRVYDLTTGAKVVEGVGQSPNFSPGSRFVAALAGNVDEDTGGKMTLYDLRAERPVGFKLVGPILAWALNDGFLIEGTYPRGELKIRQSLIDPTSGGETSKGNDESEDEDASSDGDVGLVVPSASVIVRDSSSWESLSFRLDIERGLAVLVDSAKRTTVWELASGFSIPVSANQAAILTGFGLDSLRPPSFWETGEQLKLSHYSPKLDDIAAYLSGKRSFPKQKAFLVTHSETRAFAQYKAPQPSSDWRAKPMFVGTQELARAKAGFVDQVSSFGLDLERSSQPKPLVVATKWLKNSAFVVDHEPVFDRGATASELEKRLFSGAPIARNYLNTLKDNLPCTQLDDDLVAWRFKEHLHGLWTWSDGGKTFWLAQMLCFWKGALSTKVYLFARKGPEPAVVVDLFYPLTRSLDDVTNEALTRVRPYIAPGWLLVASAGGASVAIVDLTRLTDVAYLQDVREASALKEVYLSKDRKSVVQLNSDGNFFVYDKQSASVWNSDSINQQRESSSPWVKIPSAKLAVSGRWLDDEILLYTDQGYYWGSYEAAQFVHLRQPGQSGLHSVAQFASQLSRPDIVRAALAGTAPPRAPILNAPPQLKFQAKAIGENSLEISWEARSSASLQFVRFFADGKPLTEIEVQGTTVVKTSTIDMPPRVHRIIGIAVDQMGLVSTPFEVSLEKLGKPTGRLMGLVVGVDKYREPHLNLNYASRDAQRLKRAFERDLKVEYADVKIVDLLNDNADGEAIIRELSRVSSAASKDDTVLFFFSGHGFKDEQGHYRLTPKDFLSTASTKTGLEWSRVGAILRASKARVIVILDACHAGQSGSEEAANDQVRDALTEVEGPMIILAAAKGRQFAYEDLPNQAAKFGGGAFTYALTNLLGPGRIAADKNRNGSLELSEIYFALKSTVVKETTGQWRGVQTPWLAQRNVFGDFVLF</sequence>
<dbReference type="Gene3D" id="3.40.50.1460">
    <property type="match status" value="1"/>
</dbReference>
<evidence type="ECO:0000313" key="4">
    <source>
        <dbReference type="EMBL" id="SCB51879.1"/>
    </source>
</evidence>
<dbReference type="Pfam" id="PF00656">
    <property type="entry name" value="Peptidase_C14"/>
    <property type="match status" value="1"/>
</dbReference>
<feature type="signal peptide" evidence="2">
    <location>
        <begin position="1"/>
        <end position="26"/>
    </location>
</feature>
<evidence type="ECO:0000259" key="3">
    <source>
        <dbReference type="Pfam" id="PF00656"/>
    </source>
</evidence>
<dbReference type="SUPFAM" id="SSF52129">
    <property type="entry name" value="Caspase-like"/>
    <property type="match status" value="1"/>
</dbReference>